<dbReference type="InterPro" id="IPR056064">
    <property type="entry name" value="DUF7647"/>
</dbReference>
<dbReference type="InterPro" id="IPR056428">
    <property type="entry name" value="WH_GTF3C1"/>
</dbReference>
<keyword evidence="5" id="KW-0539">Nucleus</keyword>
<name>A0A7N0V6S9_KALFE</name>
<feature type="domain" description="Transcription factor tau subunit sfc3/Tfc3 C-terminal" evidence="8">
    <location>
        <begin position="1280"/>
        <end position="1418"/>
    </location>
</feature>
<dbReference type="InterPro" id="IPR056063">
    <property type="entry name" value="DUF7646"/>
</dbReference>
<feature type="domain" description="DUF7645" evidence="12">
    <location>
        <begin position="928"/>
        <end position="988"/>
    </location>
</feature>
<evidence type="ECO:0000259" key="9">
    <source>
        <dbReference type="Pfam" id="PF23704"/>
    </source>
</evidence>
<feature type="domain" description="GTF3C1 extended winged-helix" evidence="10">
    <location>
        <begin position="559"/>
        <end position="664"/>
    </location>
</feature>
<dbReference type="Pfam" id="PF20222">
    <property type="entry name" value="DUF6581"/>
    <property type="match status" value="1"/>
</dbReference>
<keyword evidence="3" id="KW-0238">DNA-binding</keyword>
<dbReference type="Pfam" id="PF24658">
    <property type="entry name" value="DUF7647"/>
    <property type="match status" value="1"/>
</dbReference>
<evidence type="ECO:0000259" key="12">
    <source>
        <dbReference type="Pfam" id="PF24655"/>
    </source>
</evidence>
<dbReference type="InterPro" id="IPR046488">
    <property type="entry name" value="Sfc3/Tfc3_C"/>
</dbReference>
<keyword evidence="2" id="KW-0597">Phosphoprotein</keyword>
<feature type="domain" description="B-block binding subunit of TFIIIC" evidence="7">
    <location>
        <begin position="114"/>
        <end position="194"/>
    </location>
</feature>
<evidence type="ECO:0000256" key="6">
    <source>
        <dbReference type="SAM" id="MobiDB-lite"/>
    </source>
</evidence>
<evidence type="ECO:0000256" key="1">
    <source>
        <dbReference type="ARBA" id="ARBA00004123"/>
    </source>
</evidence>
<evidence type="ECO:0000259" key="10">
    <source>
        <dbReference type="Pfam" id="PF24101"/>
    </source>
</evidence>
<dbReference type="InterPro" id="IPR056467">
    <property type="entry name" value="eWH_GTF3C1"/>
</dbReference>
<dbReference type="Proteomes" id="UP000594263">
    <property type="component" value="Unplaced"/>
</dbReference>
<dbReference type="EnsemblPlants" id="Kaladp0101s0053.1.v1.1">
    <property type="protein sequence ID" value="Kaladp0101s0053.1.v1.1"/>
    <property type="gene ID" value="Kaladp0101s0053.v1.1"/>
</dbReference>
<keyword evidence="16" id="KW-1185">Reference proteome</keyword>
<evidence type="ECO:0000259" key="11">
    <source>
        <dbReference type="Pfam" id="PF24538"/>
    </source>
</evidence>
<evidence type="ECO:0000256" key="3">
    <source>
        <dbReference type="ARBA" id="ARBA00023125"/>
    </source>
</evidence>
<evidence type="ECO:0000313" key="16">
    <source>
        <dbReference type="Proteomes" id="UP000594263"/>
    </source>
</evidence>
<feature type="domain" description="DUF7647" evidence="14">
    <location>
        <begin position="747"/>
        <end position="926"/>
    </location>
</feature>
<evidence type="ECO:0000256" key="2">
    <source>
        <dbReference type="ARBA" id="ARBA00022553"/>
    </source>
</evidence>
<evidence type="ECO:0000259" key="13">
    <source>
        <dbReference type="Pfam" id="PF24657"/>
    </source>
</evidence>
<dbReference type="Pfam" id="PF24655">
    <property type="entry name" value="DUF7645"/>
    <property type="match status" value="1"/>
</dbReference>
<evidence type="ECO:0000313" key="15">
    <source>
        <dbReference type="EnsemblPlants" id="Kaladp0101s0053.1.v1.1"/>
    </source>
</evidence>
<dbReference type="GO" id="GO:0005634">
    <property type="term" value="C:nucleus"/>
    <property type="evidence" value="ECO:0007669"/>
    <property type="project" value="UniProtKB-SubCell"/>
</dbReference>
<comment type="subcellular location">
    <subcellularLocation>
        <location evidence="1">Nucleus</location>
    </subcellularLocation>
</comment>
<evidence type="ECO:0000259" key="14">
    <source>
        <dbReference type="Pfam" id="PF24658"/>
    </source>
</evidence>
<dbReference type="OMA" id="VESHNMS"/>
<dbReference type="Pfam" id="PF24101">
    <property type="entry name" value="WHD_GTF3C1"/>
    <property type="match status" value="1"/>
</dbReference>
<feature type="domain" description="DUF7599" evidence="11">
    <location>
        <begin position="230"/>
        <end position="313"/>
    </location>
</feature>
<dbReference type="PANTHER" id="PTHR15180">
    <property type="entry name" value="GENERAL TRANSCRIPTION FACTOR 3C POLYPEPTIDE 1"/>
    <property type="match status" value="1"/>
</dbReference>
<dbReference type="Pfam" id="PF24657">
    <property type="entry name" value="DUF7646"/>
    <property type="match status" value="1"/>
</dbReference>
<dbReference type="PANTHER" id="PTHR15180:SF1">
    <property type="entry name" value="GENERAL TRANSCRIPTION FACTOR 3C POLYPEPTIDE 1"/>
    <property type="match status" value="1"/>
</dbReference>
<feature type="region of interest" description="Disordered" evidence="6">
    <location>
        <begin position="1236"/>
        <end position="1262"/>
    </location>
</feature>
<feature type="domain" description="DUF7646" evidence="13">
    <location>
        <begin position="332"/>
        <end position="411"/>
    </location>
</feature>
<evidence type="ECO:0000256" key="5">
    <source>
        <dbReference type="ARBA" id="ARBA00023242"/>
    </source>
</evidence>
<evidence type="ECO:0000259" key="8">
    <source>
        <dbReference type="Pfam" id="PF20222"/>
    </source>
</evidence>
<keyword evidence="4" id="KW-0804">Transcription</keyword>
<dbReference type="InterPro" id="IPR056020">
    <property type="entry name" value="DUF7599"/>
</dbReference>
<evidence type="ECO:0008006" key="17">
    <source>
        <dbReference type="Google" id="ProtNLM"/>
    </source>
</evidence>
<organism evidence="15 16">
    <name type="scientific">Kalanchoe fedtschenkoi</name>
    <name type="common">Lavender scallops</name>
    <name type="synonym">South American air plant</name>
    <dbReference type="NCBI Taxonomy" id="63787"/>
    <lineage>
        <taxon>Eukaryota</taxon>
        <taxon>Viridiplantae</taxon>
        <taxon>Streptophyta</taxon>
        <taxon>Embryophyta</taxon>
        <taxon>Tracheophyta</taxon>
        <taxon>Spermatophyta</taxon>
        <taxon>Magnoliopsida</taxon>
        <taxon>eudicotyledons</taxon>
        <taxon>Gunneridae</taxon>
        <taxon>Pentapetalae</taxon>
        <taxon>Saxifragales</taxon>
        <taxon>Crassulaceae</taxon>
        <taxon>Kalanchoe</taxon>
    </lineage>
</organism>
<dbReference type="Pfam" id="PF23704">
    <property type="entry name" value="WHD_GTF3C1_N"/>
    <property type="match status" value="1"/>
</dbReference>
<dbReference type="CDD" id="cd16169">
    <property type="entry name" value="Tau138_eWH"/>
    <property type="match status" value="1"/>
</dbReference>
<dbReference type="Pfam" id="PF24538">
    <property type="entry name" value="DUF7599"/>
    <property type="match status" value="1"/>
</dbReference>
<accession>A0A7N0V6S9</accession>
<dbReference type="InterPro" id="IPR044210">
    <property type="entry name" value="Tfc3-like"/>
</dbReference>
<proteinExistence type="predicted"/>
<feature type="region of interest" description="Disordered" evidence="6">
    <location>
        <begin position="998"/>
        <end position="1018"/>
    </location>
</feature>
<reference evidence="15" key="1">
    <citation type="submission" date="2021-01" db="UniProtKB">
        <authorList>
            <consortium name="EnsemblPlants"/>
        </authorList>
    </citation>
    <scope>IDENTIFICATION</scope>
</reference>
<dbReference type="InterPro" id="IPR035625">
    <property type="entry name" value="Tfc3-like_eWH"/>
</dbReference>
<dbReference type="Pfam" id="PF04182">
    <property type="entry name" value="B-block_TFIIIC"/>
    <property type="match status" value="1"/>
</dbReference>
<dbReference type="SUPFAM" id="SSF46785">
    <property type="entry name" value="Winged helix' DNA-binding domain"/>
    <property type="match status" value="1"/>
</dbReference>
<dbReference type="InterPro" id="IPR036390">
    <property type="entry name" value="WH_DNA-bd_sf"/>
</dbReference>
<dbReference type="GO" id="GO:0003677">
    <property type="term" value="F:DNA binding"/>
    <property type="evidence" value="ECO:0007669"/>
    <property type="project" value="UniProtKB-KW"/>
</dbReference>
<dbReference type="Gramene" id="Kaladp0101s0053.1.v1.1">
    <property type="protein sequence ID" value="Kaladp0101s0053.1.v1.1"/>
    <property type="gene ID" value="Kaladp0101s0053.v1.1"/>
</dbReference>
<dbReference type="InterPro" id="IPR007309">
    <property type="entry name" value="TFIIIC_Bblock-bd"/>
</dbReference>
<dbReference type="GO" id="GO:0006384">
    <property type="term" value="P:transcription initiation at RNA polymerase III promoter"/>
    <property type="evidence" value="ECO:0007669"/>
    <property type="project" value="InterPro"/>
</dbReference>
<dbReference type="GO" id="GO:0042791">
    <property type="term" value="P:5S class rRNA transcription by RNA polymerase III"/>
    <property type="evidence" value="ECO:0007669"/>
    <property type="project" value="TreeGrafter"/>
</dbReference>
<evidence type="ECO:0000259" key="7">
    <source>
        <dbReference type="Pfam" id="PF04182"/>
    </source>
</evidence>
<dbReference type="InterPro" id="IPR056062">
    <property type="entry name" value="DUF7645"/>
</dbReference>
<feature type="domain" description="General transcription factor 3C polypeptide 1 winged-helix" evidence="9">
    <location>
        <begin position="1"/>
        <end position="98"/>
    </location>
</feature>
<dbReference type="GO" id="GO:0000127">
    <property type="term" value="C:transcription factor TFIIIC complex"/>
    <property type="evidence" value="ECO:0007669"/>
    <property type="project" value="InterPro"/>
</dbReference>
<evidence type="ECO:0000256" key="4">
    <source>
        <dbReference type="ARBA" id="ARBA00023163"/>
    </source>
</evidence>
<sequence length="1840" mass="207400">MDAIISSALEEICSAGPGGVSLFSLWSRLSPSISLPLTPSVKQSVWTNLLAVPSLQFLDKSTNEIVSVTALQSLEDADKFNLAVVANESLRDCFVGVYDLNAREGFKGFNADTRNALQRLATARANGITQSQLAKEFGKGGNGIFYILRNLECQGLISRETAVVHTTGICDEGDMDSKTAVTTNMVYLSRYAKNLGSQQRIEINQEKRTICDGKEGGTSEECVSEDVFVKDFVPAMKAICDKLEAADDKDLFVKDIKQTLGYRSNRAHKVWTNVCQRLKDAGLVQEYSVIIDNKTFFRLKLLKEFSEKIFRKKQSECGVDDSNVDQANHNPGLISEQLVELPIETQIYDMIDSTGSKGLTLVELCKRLGISNKRYYNTLVNMFSRYGMPCKEEGHKKGMVYRVWTSRNFGTDSLNAHSNKLDATPSVIADDFESQYTTEITCSESLNVTSNDVLPTSADGEHVDVQGRLHSSTGVDYINFTESRDHEGVISYKGDINQQPAAVAKMVVSDIVPYKGYTDQQLAPVDKMVVSDISPSEILPQRNSNSSKLQPHHKDPALTAKRERRILERLQEDKFIIRAELQRWLDSLEKEKHTAMDSKTLNRLLGKLQEQGLCKCCKIGVPFSSNCRRQRTKDVVLHPSIHRVTPEIASQIQERLRFHELECRTRAVNKMRKDVSVPVLDEVHQAPKRIVTDEQTRKSEIMQANGFILSKMIRAKMLHICLWENLSESSDWNDILSSGKPGNDSKNPHSTCKFFVMDDAIKAMPIELFYQVVGSTRKIDEIISTNRSCMCLKDLPVQEYKSLIDSLAMARLSGVFDILRRLVLIRLVSGDGNQEGGQLSLHSNFNFAFELNPYIEEPRATFPTSSNPASLDLRPLIRHDFVLLNRDAVDDYWKTLEYFYSAADPIAAAHAFPGSSVPELFRFRSWLSSQLMTADKRAELLKHIASDDPNKKLSVKECEKIAQDLDVTLQQVLAYKNKVMHRNKNRNKSDLEDMMEEFEHPKCPRSTSRKRKRYPKAKERYVHTQSMDGIVGHEKLTNRSDVFNEFAEDEHVFAAQCEDQGINSMAYLEDHQSEETHQHSFIWEDEHHPFVNQSFHSTRQLRFSWSGEADRQLVIQYARHRAALGPKFHRTDWISLENLPAPPDACRRRMALLKGNPEFGTALMKLLNCLSKRYVKYLKKTKSKLLTDGNQKTVVRDLTSHDLIEHGDDPEERWDDFDCEDIKTALDEVLLHTRMSKKQRVDEGPQKNKKRRMKSCSGKPSRARITGKLVKAISKGGRVNKQAYESLAVSNAVELFKLVFLSTSTATEVPNFMAETLRRYSQHDLFAAFNFLREKKILLGGNGSSFELSQVFLQRFSASPFPADTGERALKFAKWINEKERDLIEEGTDLTSDLECGDILQLFSLVSTGELSLTPCLPDEGVGEPEDPRILKRQTDNGGLCNKGTAKRQKRSLIIDSDLASRREKGFPGIKVSLFRTVFSNASAVGLSPDGENCYEDDKYHREGGGGSECNPFGSEKLIEDSNRRQETRVLSNCSSSPWDTMMEYAVYLSSKSLDQESGEAFHPEIFKDIYEAVKKAGDQGLNLNGISEFVDKRGNPLGEKLAKVAVEVLQAFGLTMQVNAYDAVHIVDSLYQSKYFLTSVTCCAALQRPSRYHVISDVTDSVAHEDQHGASDGTELPLTETGIQNNLAHSVTILDLPAEVPSSLNEKPCTQNDNLLKPRTTSSSSYFPILPWMNGDGTTNKTIYKGLVRRIIGSVMQNPGMLEDDIIRRMDVLNPQSCKKLLELLVLENHLVLRKMRQGKAVQPPSILGCLLRKNFNMSSKEIIWREHFFVNPASSHLL</sequence>
<protein>
    <recommendedName>
        <fullName evidence="17">B-block binding subunit of TFIIIC domain-containing protein</fullName>
    </recommendedName>
</protein>